<dbReference type="PROSITE" id="PS50932">
    <property type="entry name" value="HTH_LACI_2"/>
    <property type="match status" value="1"/>
</dbReference>
<evidence type="ECO:0000256" key="1">
    <source>
        <dbReference type="ARBA" id="ARBA00023015"/>
    </source>
</evidence>
<dbReference type="Pfam" id="PF00356">
    <property type="entry name" value="LacI"/>
    <property type="match status" value="1"/>
</dbReference>
<dbReference type="STRING" id="399497.BW733_10785"/>
<dbReference type="EMBL" id="CP019607">
    <property type="protein sequence ID" value="AQP51242.1"/>
    <property type="molecule type" value="Genomic_DNA"/>
</dbReference>
<keyword evidence="1" id="KW-0805">Transcription regulation</keyword>
<dbReference type="RefSeq" id="WP_077350358.1">
    <property type="nucleotide sequence ID" value="NZ_CP019607.1"/>
</dbReference>
<proteinExistence type="predicted"/>
<dbReference type="SMART" id="SM00354">
    <property type="entry name" value="HTH_LACI"/>
    <property type="match status" value="1"/>
</dbReference>
<dbReference type="CDD" id="cd01392">
    <property type="entry name" value="HTH_LacI"/>
    <property type="match status" value="1"/>
</dbReference>
<keyword evidence="6" id="KW-1185">Reference proteome</keyword>
<dbReference type="SUPFAM" id="SSF53822">
    <property type="entry name" value="Periplasmic binding protein-like I"/>
    <property type="match status" value="1"/>
</dbReference>
<accession>A0A1Q2CYN7</accession>
<name>A0A1Q2CYN7_9ACTN</name>
<dbReference type="PANTHER" id="PTHR30146:SF109">
    <property type="entry name" value="HTH-TYPE TRANSCRIPTIONAL REGULATOR GALS"/>
    <property type="match status" value="1"/>
</dbReference>
<dbReference type="Gene3D" id="3.40.50.2300">
    <property type="match status" value="2"/>
</dbReference>
<dbReference type="InterPro" id="IPR010982">
    <property type="entry name" value="Lambda_DNA-bd_dom_sf"/>
</dbReference>
<organism evidence="5 6">
    <name type="scientific">Tessaracoccus flavescens</name>
    <dbReference type="NCBI Taxonomy" id="399497"/>
    <lineage>
        <taxon>Bacteria</taxon>
        <taxon>Bacillati</taxon>
        <taxon>Actinomycetota</taxon>
        <taxon>Actinomycetes</taxon>
        <taxon>Propionibacteriales</taxon>
        <taxon>Propionibacteriaceae</taxon>
        <taxon>Tessaracoccus</taxon>
    </lineage>
</organism>
<dbReference type="InterPro" id="IPR046335">
    <property type="entry name" value="LacI/GalR-like_sensor"/>
</dbReference>
<dbReference type="InterPro" id="IPR028082">
    <property type="entry name" value="Peripla_BP_I"/>
</dbReference>
<keyword evidence="3" id="KW-0804">Transcription</keyword>
<evidence type="ECO:0000256" key="2">
    <source>
        <dbReference type="ARBA" id="ARBA00023125"/>
    </source>
</evidence>
<evidence type="ECO:0000313" key="5">
    <source>
        <dbReference type="EMBL" id="AQP51242.1"/>
    </source>
</evidence>
<gene>
    <name evidence="5" type="ORF">BW733_10785</name>
</gene>
<dbReference type="PANTHER" id="PTHR30146">
    <property type="entry name" value="LACI-RELATED TRANSCRIPTIONAL REPRESSOR"/>
    <property type="match status" value="1"/>
</dbReference>
<protein>
    <recommendedName>
        <fullName evidence="4">HTH lacI-type domain-containing protein</fullName>
    </recommendedName>
</protein>
<evidence type="ECO:0000259" key="4">
    <source>
        <dbReference type="PROSITE" id="PS50932"/>
    </source>
</evidence>
<reference evidence="5 6" key="1">
    <citation type="journal article" date="2008" name="Int. J. Syst. Evol. Microbiol.">
        <title>Tessaracoccus flavescens sp. nov., isolated from marine sediment.</title>
        <authorList>
            <person name="Lee D.W."/>
            <person name="Lee S.D."/>
        </authorList>
    </citation>
    <scope>NUCLEOTIDE SEQUENCE [LARGE SCALE GENOMIC DNA]</scope>
    <source>
        <strain evidence="5 6">SST-39T</strain>
    </source>
</reference>
<dbReference type="PROSITE" id="PS00356">
    <property type="entry name" value="HTH_LACI_1"/>
    <property type="match status" value="1"/>
</dbReference>
<dbReference type="KEGG" id="tfa:BW733_10785"/>
<dbReference type="InterPro" id="IPR000843">
    <property type="entry name" value="HTH_LacI"/>
</dbReference>
<sequence>MKPNLRRANLRDIAEASGVSIQTVSRVVRGVDVVAETTKQRVMEAIQRLNYQPNLAARSLSAHRTGAVHVIDAVPLFHGHAATFVAICQQLAALDLHISTTVVPFGLTDTPDPRHLVPLSADGIIILGGRAEPPSWVDEIASTVPTVIVGRVHELPGTSVGVAMDHKEGARQAVRHLIERGSRDIVHIAGPLDWMDAYLRLEGYREVCAEAGLTERVLHARSWDASAATELMSALPDGDFDGVFAANDQLALGCLGALQRRGVSIPGQVRVVGFDDMAGADALFPALTTVRQDFTRVGELAVDALKLMLAGEKATTAVVAPSLIVREST</sequence>
<feature type="domain" description="HTH lacI-type" evidence="4">
    <location>
        <begin position="8"/>
        <end position="62"/>
    </location>
</feature>
<dbReference type="SUPFAM" id="SSF47413">
    <property type="entry name" value="lambda repressor-like DNA-binding domains"/>
    <property type="match status" value="1"/>
</dbReference>
<dbReference type="Gene3D" id="1.10.260.40">
    <property type="entry name" value="lambda repressor-like DNA-binding domains"/>
    <property type="match status" value="1"/>
</dbReference>
<dbReference type="Proteomes" id="UP000188235">
    <property type="component" value="Chromosome"/>
</dbReference>
<dbReference type="GO" id="GO:0000976">
    <property type="term" value="F:transcription cis-regulatory region binding"/>
    <property type="evidence" value="ECO:0007669"/>
    <property type="project" value="TreeGrafter"/>
</dbReference>
<keyword evidence="2" id="KW-0238">DNA-binding</keyword>
<dbReference type="OrthoDB" id="9785139at2"/>
<evidence type="ECO:0000256" key="3">
    <source>
        <dbReference type="ARBA" id="ARBA00023163"/>
    </source>
</evidence>
<dbReference type="GO" id="GO:0003700">
    <property type="term" value="F:DNA-binding transcription factor activity"/>
    <property type="evidence" value="ECO:0007669"/>
    <property type="project" value="TreeGrafter"/>
</dbReference>
<dbReference type="Pfam" id="PF13377">
    <property type="entry name" value="Peripla_BP_3"/>
    <property type="match status" value="1"/>
</dbReference>
<evidence type="ECO:0000313" key="6">
    <source>
        <dbReference type="Proteomes" id="UP000188235"/>
    </source>
</evidence>
<dbReference type="AlphaFoldDB" id="A0A1Q2CYN7"/>